<keyword evidence="1" id="KW-0175">Coiled coil</keyword>
<evidence type="ECO:0000313" key="5">
    <source>
        <dbReference type="Proteomes" id="UP000829720"/>
    </source>
</evidence>
<name>A0A8T3DBR6_9TELE</name>
<feature type="compositionally biased region" description="Polar residues" evidence="2">
    <location>
        <begin position="67"/>
        <end position="103"/>
    </location>
</feature>
<dbReference type="Pfam" id="PF14818">
    <property type="entry name" value="SOGA1-2-like_CC"/>
    <property type="match status" value="1"/>
</dbReference>
<keyword evidence="5" id="KW-1185">Reference proteome</keyword>
<feature type="compositionally biased region" description="Low complexity" evidence="2">
    <location>
        <begin position="205"/>
        <end position="217"/>
    </location>
</feature>
<evidence type="ECO:0000256" key="1">
    <source>
        <dbReference type="ARBA" id="ARBA00023054"/>
    </source>
</evidence>
<dbReference type="OrthoDB" id="8853790at2759"/>
<organism evidence="4 5">
    <name type="scientific">Albula goreensis</name>
    <dbReference type="NCBI Taxonomy" id="1534307"/>
    <lineage>
        <taxon>Eukaryota</taxon>
        <taxon>Metazoa</taxon>
        <taxon>Chordata</taxon>
        <taxon>Craniata</taxon>
        <taxon>Vertebrata</taxon>
        <taxon>Euteleostomi</taxon>
        <taxon>Actinopterygii</taxon>
        <taxon>Neopterygii</taxon>
        <taxon>Teleostei</taxon>
        <taxon>Albuliformes</taxon>
        <taxon>Albulidae</taxon>
        <taxon>Albula</taxon>
    </lineage>
</organism>
<feature type="compositionally biased region" description="Polar residues" evidence="2">
    <location>
        <begin position="505"/>
        <end position="515"/>
    </location>
</feature>
<feature type="region of interest" description="Disordered" evidence="2">
    <location>
        <begin position="463"/>
        <end position="483"/>
    </location>
</feature>
<dbReference type="EMBL" id="JAERUA010000012">
    <property type="protein sequence ID" value="KAI1892308.1"/>
    <property type="molecule type" value="Genomic_DNA"/>
</dbReference>
<evidence type="ECO:0000256" key="2">
    <source>
        <dbReference type="SAM" id="MobiDB-lite"/>
    </source>
</evidence>
<dbReference type="PANTHER" id="PTHR15705:SF1">
    <property type="entry name" value="RIKEN CDNA 9330159F19 GENE"/>
    <property type="match status" value="1"/>
</dbReference>
<evidence type="ECO:0000313" key="4">
    <source>
        <dbReference type="EMBL" id="KAI1892308.1"/>
    </source>
</evidence>
<feature type="region of interest" description="Disordered" evidence="2">
    <location>
        <begin position="501"/>
        <end position="585"/>
    </location>
</feature>
<feature type="region of interest" description="Disordered" evidence="2">
    <location>
        <begin position="175"/>
        <end position="226"/>
    </location>
</feature>
<feature type="compositionally biased region" description="Polar residues" evidence="2">
    <location>
        <begin position="466"/>
        <end position="481"/>
    </location>
</feature>
<dbReference type="Proteomes" id="UP000829720">
    <property type="component" value="Unassembled WGS sequence"/>
</dbReference>
<feature type="domain" description="SOGA 1/2-like coiled-coil" evidence="3">
    <location>
        <begin position="4"/>
        <end position="57"/>
    </location>
</feature>
<feature type="region of interest" description="Disordered" evidence="2">
    <location>
        <begin position="375"/>
        <end position="423"/>
    </location>
</feature>
<protein>
    <recommendedName>
        <fullName evidence="3">SOGA 1/2-like coiled-coil domain-containing protein</fullName>
    </recommendedName>
</protein>
<dbReference type="InterPro" id="IPR027882">
    <property type="entry name" value="SOGA1/2-like_CC"/>
</dbReference>
<accession>A0A8T3DBR6</accession>
<evidence type="ECO:0000259" key="3">
    <source>
        <dbReference type="Pfam" id="PF14818"/>
    </source>
</evidence>
<comment type="caution">
    <text evidence="4">The sequence shown here is derived from an EMBL/GenBank/DDBJ whole genome shotgun (WGS) entry which is preliminary data.</text>
</comment>
<dbReference type="PANTHER" id="PTHR15705">
    <property type="entry name" value="MCG7194, ISOFORM CRA_A"/>
    <property type="match status" value="1"/>
</dbReference>
<feature type="region of interest" description="Disordered" evidence="2">
    <location>
        <begin position="53"/>
        <end position="123"/>
    </location>
</feature>
<reference evidence="4" key="1">
    <citation type="submission" date="2021-01" db="EMBL/GenBank/DDBJ databases">
        <authorList>
            <person name="Zahm M."/>
            <person name="Roques C."/>
            <person name="Cabau C."/>
            <person name="Klopp C."/>
            <person name="Donnadieu C."/>
            <person name="Jouanno E."/>
            <person name="Lampietro C."/>
            <person name="Louis A."/>
            <person name="Herpin A."/>
            <person name="Echchiki A."/>
            <person name="Berthelot C."/>
            <person name="Parey E."/>
            <person name="Roest-Crollius H."/>
            <person name="Braasch I."/>
            <person name="Postlethwait J."/>
            <person name="Bobe J."/>
            <person name="Montfort J."/>
            <person name="Bouchez O."/>
            <person name="Begum T."/>
            <person name="Mejri S."/>
            <person name="Adams A."/>
            <person name="Chen W.-J."/>
            <person name="Guiguen Y."/>
        </authorList>
    </citation>
    <scope>NUCLEOTIDE SEQUENCE</scope>
    <source>
        <tissue evidence="4">Blood</tissue>
    </source>
</reference>
<sequence>MAAMELQCRVELGESGWGSDDAKLLERFDAERKEWESQLRDMQRNIEELYNEVKARREGNTAGLDISANTETSGPSEPPSQHSNGYFHSDSPNQYGNGYNNSPGYHRNGYYDPSYHHGDTGSITQPGHCSNGGYDHVGFHGNGYSYTADPYSNARTDPVEAELEEILHSCLGRGLEHPPSPGSGIHHRKPPTPLSPSSCTHGQSPAAVPPAVKGVPQAREDQHSSHDIIRKQMSQNRSEAGSPWLEAVENRKNKQSDLESRWGNTSGLLPTQEHAWVPPIPPSTTSCYMNTFPDPQLPVQESHPNRKCTSPCALTDRKCTSPSVLRKFGAMLQENEGKTLTDSGVLVDCNNGGSPKSSAFVSVHKWPGDISTERDCAPDYRPADSQQYSRAQHCSVDRESANLRASAKSPWRPQAVGQRGQGRGLEEDMCISGRPRAGNWCSAVQYAEHSGAGQAMGPAWDLSENACRQSPPTAQPQTAAVNGQARHDDLIDLLVMLGIEPQPGPAQSLTQQPVPQESKRSPAPIKKSFSRPARPANRRPPSRWANRMASSSATSPQRANHTPSSTPLQWANHMPSSLGTRLPPSPFPAHKQTLYPHCYQMETVIM</sequence>
<proteinExistence type="predicted"/>
<dbReference type="AlphaFoldDB" id="A0A8T3DBR6"/>
<feature type="compositionally biased region" description="Polar residues" evidence="2">
    <location>
        <begin position="548"/>
        <end position="579"/>
    </location>
</feature>
<gene>
    <name evidence="4" type="ORF">AGOR_G00132000</name>
</gene>